<comment type="caution">
    <text evidence="1">The sequence shown here is derived from an EMBL/GenBank/DDBJ whole genome shotgun (WGS) entry which is preliminary data.</text>
</comment>
<accession>A0A3M7RHA3</accession>
<name>A0A3M7RHA3_BRAPC</name>
<dbReference type="EMBL" id="REGN01003416">
    <property type="protein sequence ID" value="RNA22655.1"/>
    <property type="molecule type" value="Genomic_DNA"/>
</dbReference>
<evidence type="ECO:0000313" key="1">
    <source>
        <dbReference type="EMBL" id="RNA22655.1"/>
    </source>
</evidence>
<reference evidence="1 2" key="1">
    <citation type="journal article" date="2018" name="Sci. Rep.">
        <title>Genomic signatures of local adaptation to the degree of environmental predictability in rotifers.</title>
        <authorList>
            <person name="Franch-Gras L."/>
            <person name="Hahn C."/>
            <person name="Garcia-Roger E.M."/>
            <person name="Carmona M.J."/>
            <person name="Serra M."/>
            <person name="Gomez A."/>
        </authorList>
    </citation>
    <scope>NUCLEOTIDE SEQUENCE [LARGE SCALE GENOMIC DNA]</scope>
    <source>
        <strain evidence="1">HYR1</strain>
    </source>
</reference>
<keyword evidence="2" id="KW-1185">Reference proteome</keyword>
<gene>
    <name evidence="1" type="ORF">BpHYR1_025091</name>
</gene>
<protein>
    <submittedName>
        <fullName evidence="1">Uncharacterized protein</fullName>
    </submittedName>
</protein>
<evidence type="ECO:0000313" key="2">
    <source>
        <dbReference type="Proteomes" id="UP000276133"/>
    </source>
</evidence>
<dbReference type="AlphaFoldDB" id="A0A3M7RHA3"/>
<dbReference type="Proteomes" id="UP000276133">
    <property type="component" value="Unassembled WGS sequence"/>
</dbReference>
<sequence>MVTISPINFNFFECFFMLNDYLNEKELKILMHDEIGYTLKNKIKAFVSNEAFKIESVGQIYFEHKLFFLEQLMRSPLCKVYNKINLLNCLEKKLNNFNINLIYIECTKKIKMSSTQEVHRPIP</sequence>
<organism evidence="1 2">
    <name type="scientific">Brachionus plicatilis</name>
    <name type="common">Marine rotifer</name>
    <name type="synonym">Brachionus muelleri</name>
    <dbReference type="NCBI Taxonomy" id="10195"/>
    <lineage>
        <taxon>Eukaryota</taxon>
        <taxon>Metazoa</taxon>
        <taxon>Spiralia</taxon>
        <taxon>Gnathifera</taxon>
        <taxon>Rotifera</taxon>
        <taxon>Eurotatoria</taxon>
        <taxon>Monogononta</taxon>
        <taxon>Pseudotrocha</taxon>
        <taxon>Ploima</taxon>
        <taxon>Brachionidae</taxon>
        <taxon>Brachionus</taxon>
    </lineage>
</organism>
<proteinExistence type="predicted"/>